<dbReference type="InterPro" id="IPR015797">
    <property type="entry name" value="NUDIX_hydrolase-like_dom_sf"/>
</dbReference>
<protein>
    <recommendedName>
        <fullName evidence="1">Nudix hydrolase domain-containing protein</fullName>
    </recommendedName>
</protein>
<reference evidence="3" key="1">
    <citation type="submission" date="2017-09" db="EMBL/GenBank/DDBJ databases">
        <title>Depth-based differentiation of microbial function through sediment-hosted aquifers and enrichment of novel symbionts in the deep terrestrial subsurface.</title>
        <authorList>
            <person name="Probst A.J."/>
            <person name="Ladd B."/>
            <person name="Jarett J.K."/>
            <person name="Geller-Mcgrath D.E."/>
            <person name="Sieber C.M.K."/>
            <person name="Emerson J.B."/>
            <person name="Anantharaman K."/>
            <person name="Thomas B.C."/>
            <person name="Malmstrom R."/>
            <person name="Stieglmeier M."/>
            <person name="Klingl A."/>
            <person name="Woyke T."/>
            <person name="Ryan C.M."/>
            <person name="Banfield J.F."/>
        </authorList>
    </citation>
    <scope>NUCLEOTIDE SEQUENCE [LARGE SCALE GENOMIC DNA]</scope>
</reference>
<sequence length="211" mass="24327">MASNLFARLPRLAQKSKISLRNNFVTISIITISMPDPIPSHAKIVFQGQIFEVWQWEQKMFDGSIAIFERLRRPNTAQVVATVGDKILLETQQQPDNMTPFPSLPGGRCEGFNEEPLTAAKRELLEETGYAADDWLLWQEQNPVGKIQWTIYTFIARNCVKQQEPHLDSGEKITTRLIDFDEFLMLSEHLLFRARFDDKAKETLRTLLFGK</sequence>
<proteinExistence type="predicted"/>
<dbReference type="Proteomes" id="UP000228906">
    <property type="component" value="Unassembled WGS sequence"/>
</dbReference>
<dbReference type="InterPro" id="IPR000086">
    <property type="entry name" value="NUDIX_hydrolase_dom"/>
</dbReference>
<evidence type="ECO:0000313" key="2">
    <source>
        <dbReference type="EMBL" id="PIR91445.1"/>
    </source>
</evidence>
<dbReference type="AlphaFoldDB" id="A0A2H0UXA4"/>
<dbReference type="EMBL" id="PFAV01000034">
    <property type="protein sequence ID" value="PIR91445.1"/>
    <property type="molecule type" value="Genomic_DNA"/>
</dbReference>
<dbReference type="CDD" id="cd03424">
    <property type="entry name" value="NUDIX_ADPRase_Nudt5_UGPPase_Nudt14"/>
    <property type="match status" value="1"/>
</dbReference>
<dbReference type="SUPFAM" id="SSF55811">
    <property type="entry name" value="Nudix"/>
    <property type="match status" value="1"/>
</dbReference>
<dbReference type="PROSITE" id="PS51462">
    <property type="entry name" value="NUDIX"/>
    <property type="match status" value="1"/>
</dbReference>
<name>A0A2H0UXA4_9BACT</name>
<evidence type="ECO:0000259" key="1">
    <source>
        <dbReference type="PROSITE" id="PS51462"/>
    </source>
</evidence>
<organism evidence="2 3">
    <name type="scientific">bacterium (Candidatus Gribaldobacteria) CG10_big_fil_rev_8_21_14_0_10_41_12</name>
    <dbReference type="NCBI Taxonomy" id="2014277"/>
    <lineage>
        <taxon>Bacteria</taxon>
        <taxon>Candidatus Gribaldobacteria</taxon>
    </lineage>
</organism>
<gene>
    <name evidence="2" type="ORF">COU03_02045</name>
</gene>
<feature type="domain" description="Nudix hydrolase" evidence="1">
    <location>
        <begin position="71"/>
        <end position="205"/>
    </location>
</feature>
<dbReference type="Pfam" id="PF00293">
    <property type="entry name" value="NUDIX"/>
    <property type="match status" value="1"/>
</dbReference>
<dbReference type="Gene3D" id="3.90.79.10">
    <property type="entry name" value="Nucleoside Triphosphate Pyrophosphohydrolase"/>
    <property type="match status" value="1"/>
</dbReference>
<comment type="caution">
    <text evidence="2">The sequence shown here is derived from an EMBL/GenBank/DDBJ whole genome shotgun (WGS) entry which is preliminary data.</text>
</comment>
<accession>A0A2H0UXA4</accession>
<evidence type="ECO:0000313" key="3">
    <source>
        <dbReference type="Proteomes" id="UP000228906"/>
    </source>
</evidence>